<dbReference type="SUPFAM" id="SSF49785">
    <property type="entry name" value="Galactose-binding domain-like"/>
    <property type="match status" value="1"/>
</dbReference>
<evidence type="ECO:0000256" key="5">
    <source>
        <dbReference type="ARBA" id="ARBA00023295"/>
    </source>
</evidence>
<dbReference type="GO" id="GO:0009341">
    <property type="term" value="C:beta-galactosidase complex"/>
    <property type="evidence" value="ECO:0007669"/>
    <property type="project" value="TreeGrafter"/>
</dbReference>
<accession>A0A1J4K5N0</accession>
<dbReference type="PRINTS" id="PR00132">
    <property type="entry name" value="GLHYDRLASE2"/>
</dbReference>
<keyword evidence="11" id="KW-1185">Reference proteome</keyword>
<keyword evidence="5" id="KW-0326">Glycosidase</keyword>
<feature type="domain" description="Glycoside hydrolase family 2 immunoglobulin-like beta-sandwich" evidence="7">
    <location>
        <begin position="303"/>
        <end position="414"/>
    </location>
</feature>
<dbReference type="InterPro" id="IPR017853">
    <property type="entry name" value="GH"/>
</dbReference>
<evidence type="ECO:0000259" key="7">
    <source>
        <dbReference type="Pfam" id="PF00703"/>
    </source>
</evidence>
<dbReference type="GeneID" id="94839333"/>
<dbReference type="Pfam" id="PF02837">
    <property type="entry name" value="Glyco_hydro_2_N"/>
    <property type="match status" value="1"/>
</dbReference>
<keyword evidence="6" id="KW-0732">Signal</keyword>
<dbReference type="InterPro" id="IPR006101">
    <property type="entry name" value="Glyco_hydro_2"/>
</dbReference>
<dbReference type="Gene3D" id="2.60.120.260">
    <property type="entry name" value="Galactose-binding domain-like"/>
    <property type="match status" value="1"/>
</dbReference>
<feature type="chain" id="PRO_5009630194" description="beta-galactosidase" evidence="6">
    <location>
        <begin position="18"/>
        <end position="672"/>
    </location>
</feature>
<dbReference type="Proteomes" id="UP000179807">
    <property type="component" value="Unassembled WGS sequence"/>
</dbReference>
<reference evidence="10" key="1">
    <citation type="submission" date="2016-10" db="EMBL/GenBank/DDBJ databases">
        <authorList>
            <person name="Benchimol M."/>
            <person name="Almeida L.G."/>
            <person name="Vasconcelos A.T."/>
            <person name="Perreira-Neves A."/>
            <person name="Rosa I.A."/>
            <person name="Tasca T."/>
            <person name="Bogo M.R."/>
            <person name="de Souza W."/>
        </authorList>
    </citation>
    <scope>NUCLEOTIDE SEQUENCE [LARGE SCALE GENOMIC DNA]</scope>
    <source>
        <strain evidence="10">K</strain>
    </source>
</reference>
<evidence type="ECO:0000256" key="3">
    <source>
        <dbReference type="ARBA" id="ARBA00012756"/>
    </source>
</evidence>
<proteinExistence type="inferred from homology"/>
<name>A0A1J4K5N0_9EUKA</name>
<dbReference type="GO" id="GO:0005990">
    <property type="term" value="P:lactose catabolic process"/>
    <property type="evidence" value="ECO:0007669"/>
    <property type="project" value="TreeGrafter"/>
</dbReference>
<comment type="similarity">
    <text evidence="2">Belongs to the glycosyl hydrolase 2 family.</text>
</comment>
<evidence type="ECO:0000256" key="2">
    <source>
        <dbReference type="ARBA" id="ARBA00007401"/>
    </source>
</evidence>
<dbReference type="InterPro" id="IPR006103">
    <property type="entry name" value="Glyco_hydro_2_cat"/>
</dbReference>
<dbReference type="RefSeq" id="XP_068359320.1">
    <property type="nucleotide sequence ID" value="XM_068504629.1"/>
</dbReference>
<evidence type="ECO:0000256" key="6">
    <source>
        <dbReference type="SAM" id="SignalP"/>
    </source>
</evidence>
<dbReference type="EMBL" id="MLAK01000734">
    <property type="protein sequence ID" value="OHT06184.1"/>
    <property type="molecule type" value="Genomic_DNA"/>
</dbReference>
<sequence>MMLGFLLFSCLLRDQFAQNRYMGRNEGRKNMYRRQREMMEMNKNKKYGNQNIPSFNEKNTKYNLYKNSNRIETKKNQNIVNLKENEEIPYWKDINVIDVNKEKPRTCFMSYTNRNDALSYDFYNSPYVINLNGIWKFYFVDHPTDLPSNITDKDIDTSEWKDIKVPGNWEMQGFGIAMYTNERYDFMPNDPQPPKLPDYLEVGVYRRTFEFPPDWLESRSIYLEVGGAKSGLYVYINGKEVGYSEESKDPSAFLINDYLNAQGENIVTLKVYKHSVGSYLDDQDMWRFGGIERDVIIYSQPKIHINDFEIISTLDETYTNGIFRMNISVVNHNEKLVTDPLSIEYDLYDKNKNLVLNEKIDFLVFKKEKFSFKDKMIPNVLQWSAEKPNLYMLLFTLKQGDKILEYVPFRIGFKKTEVRSVIQDGKEYITHLINGQIVKIKGVNIHEHDMYTGHYVSEETMIRDIQLMKQHNINAIRLCHYPNGHRMYELCDEYGLYVVAESNIETHGMGYGDQSLAKNRDWLPRHMDRTKSNYKRTRNYACVTFYSLGNEAGNGFNFYQAYMWLKGKEVYANNRTVSYDIAFWDWNTDVYASLYINLGYIESLGRDGSDRPVIQFEYSHAMGNSNGKLSRIWDLTYQYPNLVGGFIWDWVDQGIREKGKNGTYYYIGCPEA</sequence>
<dbReference type="PANTHER" id="PTHR46323:SF2">
    <property type="entry name" value="BETA-GALACTOSIDASE"/>
    <property type="match status" value="1"/>
</dbReference>
<dbReference type="InterPro" id="IPR008979">
    <property type="entry name" value="Galactose-bd-like_sf"/>
</dbReference>
<evidence type="ECO:0000259" key="9">
    <source>
        <dbReference type="Pfam" id="PF02837"/>
    </source>
</evidence>
<comment type="caution">
    <text evidence="10">The sequence shown here is derived from an EMBL/GenBank/DDBJ whole genome shotgun (WGS) entry which is preliminary data.</text>
</comment>
<dbReference type="EC" id="3.2.1.23" evidence="3"/>
<dbReference type="InterPro" id="IPR050347">
    <property type="entry name" value="Bact_Beta-galactosidase"/>
</dbReference>
<dbReference type="InterPro" id="IPR006104">
    <property type="entry name" value="Glyco_hydro_2_N"/>
</dbReference>
<dbReference type="PANTHER" id="PTHR46323">
    <property type="entry name" value="BETA-GALACTOSIDASE"/>
    <property type="match status" value="1"/>
</dbReference>
<dbReference type="InterPro" id="IPR006102">
    <property type="entry name" value="Ig-like_GH2"/>
</dbReference>
<dbReference type="Pfam" id="PF02836">
    <property type="entry name" value="Glyco_hydro_2_C"/>
    <property type="match status" value="1"/>
</dbReference>
<dbReference type="InterPro" id="IPR013783">
    <property type="entry name" value="Ig-like_fold"/>
</dbReference>
<dbReference type="GO" id="GO:0004565">
    <property type="term" value="F:beta-galactosidase activity"/>
    <property type="evidence" value="ECO:0007669"/>
    <property type="project" value="UniProtKB-EC"/>
</dbReference>
<dbReference type="InterPro" id="IPR036156">
    <property type="entry name" value="Beta-gal/glucu_dom_sf"/>
</dbReference>
<dbReference type="Gene3D" id="2.60.40.10">
    <property type="entry name" value="Immunoglobulins"/>
    <property type="match status" value="1"/>
</dbReference>
<dbReference type="SUPFAM" id="SSF51445">
    <property type="entry name" value="(Trans)glycosidases"/>
    <property type="match status" value="1"/>
</dbReference>
<organism evidence="10 11">
    <name type="scientific">Tritrichomonas foetus</name>
    <dbReference type="NCBI Taxonomy" id="1144522"/>
    <lineage>
        <taxon>Eukaryota</taxon>
        <taxon>Metamonada</taxon>
        <taxon>Parabasalia</taxon>
        <taxon>Tritrichomonadida</taxon>
        <taxon>Tritrichomonadidae</taxon>
        <taxon>Tritrichomonas</taxon>
    </lineage>
</organism>
<evidence type="ECO:0000313" key="10">
    <source>
        <dbReference type="EMBL" id="OHT06184.1"/>
    </source>
</evidence>
<keyword evidence="4" id="KW-0378">Hydrolase</keyword>
<evidence type="ECO:0000259" key="8">
    <source>
        <dbReference type="Pfam" id="PF02836"/>
    </source>
</evidence>
<feature type="domain" description="Glycoside hydrolase family 2 catalytic" evidence="8">
    <location>
        <begin position="432"/>
        <end position="661"/>
    </location>
</feature>
<protein>
    <recommendedName>
        <fullName evidence="3">beta-galactosidase</fullName>
        <ecNumber evidence="3">3.2.1.23</ecNumber>
    </recommendedName>
</protein>
<dbReference type="SUPFAM" id="SSF49303">
    <property type="entry name" value="beta-Galactosidase/glucuronidase domain"/>
    <property type="match status" value="1"/>
</dbReference>
<dbReference type="AlphaFoldDB" id="A0A1J4K5N0"/>
<feature type="signal peptide" evidence="6">
    <location>
        <begin position="1"/>
        <end position="17"/>
    </location>
</feature>
<dbReference type="VEuPathDB" id="TrichDB:TRFO_25887"/>
<gene>
    <name evidence="10" type="ORF">TRFO_25887</name>
</gene>
<comment type="catalytic activity">
    <reaction evidence="1">
        <text>Hydrolysis of terminal non-reducing beta-D-galactose residues in beta-D-galactosides.</text>
        <dbReference type="EC" id="3.2.1.23"/>
    </reaction>
</comment>
<evidence type="ECO:0000256" key="1">
    <source>
        <dbReference type="ARBA" id="ARBA00001412"/>
    </source>
</evidence>
<evidence type="ECO:0000313" key="11">
    <source>
        <dbReference type="Proteomes" id="UP000179807"/>
    </source>
</evidence>
<feature type="domain" description="Glycosyl hydrolases family 2 sugar binding" evidence="9">
    <location>
        <begin position="130"/>
        <end position="301"/>
    </location>
</feature>
<dbReference type="OrthoDB" id="408320at2759"/>
<dbReference type="Gene3D" id="3.20.20.80">
    <property type="entry name" value="Glycosidases"/>
    <property type="match status" value="1"/>
</dbReference>
<dbReference type="Pfam" id="PF00703">
    <property type="entry name" value="Glyco_hydro_2"/>
    <property type="match status" value="1"/>
</dbReference>
<evidence type="ECO:0000256" key="4">
    <source>
        <dbReference type="ARBA" id="ARBA00022801"/>
    </source>
</evidence>